<feature type="transmembrane region" description="Helical" evidence="6">
    <location>
        <begin position="139"/>
        <end position="171"/>
    </location>
</feature>
<evidence type="ECO:0000256" key="2">
    <source>
        <dbReference type="ARBA" id="ARBA00009142"/>
    </source>
</evidence>
<dbReference type="InterPro" id="IPR002781">
    <property type="entry name" value="TM_pro_TauE-like"/>
</dbReference>
<feature type="transmembrane region" description="Helical" evidence="6">
    <location>
        <begin position="208"/>
        <end position="226"/>
    </location>
</feature>
<dbReference type="GO" id="GO:0005886">
    <property type="term" value="C:plasma membrane"/>
    <property type="evidence" value="ECO:0007669"/>
    <property type="project" value="UniProtKB-SubCell"/>
</dbReference>
<feature type="transmembrane region" description="Helical" evidence="6">
    <location>
        <begin position="232"/>
        <end position="250"/>
    </location>
</feature>
<evidence type="ECO:0000256" key="6">
    <source>
        <dbReference type="RuleBase" id="RU363041"/>
    </source>
</evidence>
<feature type="transmembrane region" description="Helical" evidence="6">
    <location>
        <begin position="177"/>
        <end position="196"/>
    </location>
</feature>
<dbReference type="InterPro" id="IPR051598">
    <property type="entry name" value="TSUP/Inactive_protease-like"/>
</dbReference>
<keyword evidence="6" id="KW-1003">Cell membrane</keyword>
<accession>A0A0H2G7M4</accession>
<dbReference type="RefSeq" id="WP_000355841.1">
    <property type="nucleotide sequence ID" value="NZ_AP014942.1"/>
</dbReference>
<name>A0A0H2G7M4_STAAU</name>
<dbReference type="PATRIC" id="fig|1280.3363.peg.2576"/>
<sequence>MDIVNIVIMLLIGVFGGFISGLVGVGGAIIIYPAILLLPPLFGAPAYSAYIASGLTSSQVFFSTLSGSLKARKKTEFSPQLVLYMGGGMIIGSMLGAFLANLFDAIFVNTVYIIIALLALTLMFIKVKPSSEKSSFNKYLLVIIGLFIGIISGIVGAGGAFIIIPILLVLFKLPMNTVVANSIVIAFISSIGAFVIKLIQGYIPLYDALFLIIGSIIFAPIGLKLSKKVPNIIQKWIISILIVFAIVQLIL</sequence>
<evidence type="ECO:0000256" key="3">
    <source>
        <dbReference type="ARBA" id="ARBA00022692"/>
    </source>
</evidence>
<dbReference type="AlphaFoldDB" id="A0A0H2G7M4"/>
<dbReference type="EMBL" id="KT316803">
    <property type="protein sequence ID" value="ALH25111.1"/>
    <property type="molecule type" value="Genomic_DNA"/>
</dbReference>
<organism evidence="7">
    <name type="scientific">Staphylococcus aureus</name>
    <dbReference type="NCBI Taxonomy" id="1280"/>
    <lineage>
        <taxon>Bacteria</taxon>
        <taxon>Bacillati</taxon>
        <taxon>Bacillota</taxon>
        <taxon>Bacilli</taxon>
        <taxon>Bacillales</taxon>
        <taxon>Staphylococcaceae</taxon>
        <taxon>Staphylococcus</taxon>
    </lineage>
</organism>
<keyword evidence="5 6" id="KW-0472">Membrane</keyword>
<feature type="transmembrane region" description="Helical" evidence="6">
    <location>
        <begin position="106"/>
        <end position="127"/>
    </location>
</feature>
<keyword evidence="4 6" id="KW-1133">Transmembrane helix</keyword>
<evidence type="ECO:0000313" key="7">
    <source>
        <dbReference type="EMBL" id="ALH25111.1"/>
    </source>
</evidence>
<feature type="transmembrane region" description="Helical" evidence="6">
    <location>
        <begin position="81"/>
        <end position="100"/>
    </location>
</feature>
<protein>
    <recommendedName>
        <fullName evidence="6">Probable membrane transporter protein</fullName>
    </recommendedName>
</protein>
<dbReference type="Pfam" id="PF01925">
    <property type="entry name" value="TauE"/>
    <property type="match status" value="1"/>
</dbReference>
<gene>
    <name evidence="7" type="primary">DUF81</name>
</gene>
<proteinExistence type="inferred from homology"/>
<evidence type="ECO:0000256" key="4">
    <source>
        <dbReference type="ARBA" id="ARBA00022989"/>
    </source>
</evidence>
<comment type="similarity">
    <text evidence="2 6">Belongs to the 4-toluene sulfonate uptake permease (TSUP) (TC 2.A.102) family.</text>
</comment>
<dbReference type="PANTHER" id="PTHR43701:SF13">
    <property type="entry name" value="MEMBRANE TRANSPORTER PROTEIN YRKJ-RELATED"/>
    <property type="match status" value="1"/>
</dbReference>
<keyword evidence="3 6" id="KW-0812">Transmembrane</keyword>
<dbReference type="PANTHER" id="PTHR43701">
    <property type="entry name" value="MEMBRANE TRANSPORTER PROTEIN MJ0441-RELATED"/>
    <property type="match status" value="1"/>
</dbReference>
<feature type="transmembrane region" description="Helical" evidence="6">
    <location>
        <begin position="7"/>
        <end position="35"/>
    </location>
</feature>
<comment type="subcellular location">
    <subcellularLocation>
        <location evidence="6">Cell membrane</location>
        <topology evidence="6">Multi-pass membrane protein</topology>
    </subcellularLocation>
    <subcellularLocation>
        <location evidence="1">Membrane</location>
        <topology evidence="1">Multi-pass membrane protein</topology>
    </subcellularLocation>
</comment>
<evidence type="ECO:0000256" key="5">
    <source>
        <dbReference type="ARBA" id="ARBA00023136"/>
    </source>
</evidence>
<evidence type="ECO:0000256" key="1">
    <source>
        <dbReference type="ARBA" id="ARBA00004141"/>
    </source>
</evidence>
<reference evidence="7" key="1">
    <citation type="journal article" date="2015" name="Antimicrob. Agents Chemother.">
        <title>A clonal complex 12 methicillin-resistant Staphylococcus aureus strain, West Australian MRSA-59, harbors a novel pseudo-SCCmec element.</title>
        <authorList>
            <person name="Monecke S."/>
            <person name="Coombs G.W."/>
            <person name="Pearson J."/>
            <person name="Hotzel H."/>
            <person name="Slickers P."/>
            <person name="Ehricht R."/>
        </authorList>
    </citation>
    <scope>NUCLEOTIDE SEQUENCE</scope>
    <source>
        <strain evidence="7">WA-MRSA-59</strain>
    </source>
</reference>
<feature type="transmembrane region" description="Helical" evidence="6">
    <location>
        <begin position="47"/>
        <end position="69"/>
    </location>
</feature>